<dbReference type="GO" id="GO:0031462">
    <property type="term" value="C:Cul2-RING ubiquitin ligase complex"/>
    <property type="evidence" value="ECO:0007669"/>
    <property type="project" value="TreeGrafter"/>
</dbReference>
<evidence type="ECO:0000256" key="5">
    <source>
        <dbReference type="SAM" id="MobiDB-lite"/>
    </source>
</evidence>
<gene>
    <name evidence="7" type="ORF">FSP39_000307</name>
</gene>
<feature type="region of interest" description="Disordered" evidence="5">
    <location>
        <begin position="8"/>
        <end position="30"/>
    </location>
</feature>
<sequence>MAAMKRLCTGFSPSWRDKNAQKPGSSGAKKTSCYNVESLLDISAKIVAENIPFQTVEQRNDRIPEPVQNRIVFWSFPRNEKDICMYSSFANCGKDGIEHQKLPFHQGVRLLENGAVDNVLQIGFHLSGTVKEPTNPLYSSELDTTYQVSISFDRCKITSVKCGCGNKNIFWCQHVVALSLYRIRKAEQVQLRVPISETLLQMSREQLQKFAQYLISEHHTDVLPTAQKIADEILCAKSEINLLPGKNSNVLPTPQAGASVDDDNSWHLDEEQVREQVRSYLSQGGYLNVSNQLTFMFAKVREMLRARDSNGARMLTLITEQFLADPRLLVWKSQGQPMPDKCRQLWDELGALWVCVVLNPNSVMQEKEHWQQMLEHWSLSNVCPLEDADIRNTDLALSQLGLSHNGPFSSKPRTIFQRAIEACRLSWQDAHLKMILREDSVYHNDKSSCDMYDPHGLPLWNEHFPTACARVDALRSHGYIKESLRLAVAIVRTLKRQQCINQEMYSYQREDLPSTSRGYQPKTPPTNNIEGWVGHALDPVGVLYDTLTEASINEDDPPQPDPLSSRLFAGDNPTCLPPRYHHVAIPGSRDRNESYLTLALEGALMCLGQQRQMPAGLYAQEKACKQEERLLAKLQAIELDATLALVVMRKQAMLLLEGGSNSGLGIGIHPESYPMHTFAKFLFNSLLPFDQDLAYKVGLRAMRLPVLEDTEDIDDGINNIGSAMLSRFPRWFILGHIEAQQCELACTLLSAAKGDNIRLRTVLDVAQSHIHSSSQLFKLAQDVFKIATPVDAPKHMSALNAAFKLGHQVMKMTLMTMNWRRREMVRWLVTCATEVGMQALISIMQNWYQLFQPIEATGMVATTIMSPATMIQLNLNYCQQEELAKYARNLALQCATKDPQNCALCALTLCEKDPNAFDTAYQIVIDAAAHIMNSSQLFTIARYMEHRGYPHRGYKLALLAMKNLKLAYNQDTHPAINDIHWACALSHSLGKNELSNIIPLLTDNVHCATVLSDILRRCTMSAPGLASADSKRRAMKLLSFDKDPLRKLMDATIHAYIATTHSKLTHISPRHYGDFIDFLSKARETFLLAHDGHIQFAQLIENMKLVYKGKKKLMYLIKERFGL</sequence>
<organism evidence="7 8">
    <name type="scientific">Pinctada imbricata</name>
    <name type="common">Atlantic pearl-oyster</name>
    <name type="synonym">Pinctada martensii</name>
    <dbReference type="NCBI Taxonomy" id="66713"/>
    <lineage>
        <taxon>Eukaryota</taxon>
        <taxon>Metazoa</taxon>
        <taxon>Spiralia</taxon>
        <taxon>Lophotrochozoa</taxon>
        <taxon>Mollusca</taxon>
        <taxon>Bivalvia</taxon>
        <taxon>Autobranchia</taxon>
        <taxon>Pteriomorphia</taxon>
        <taxon>Pterioida</taxon>
        <taxon>Pterioidea</taxon>
        <taxon>Pteriidae</taxon>
        <taxon>Pinctada</taxon>
    </lineage>
</organism>
<keyword evidence="3" id="KW-0862">Zinc</keyword>
<keyword evidence="1" id="KW-0479">Metal-binding</keyword>
<dbReference type="InterPro" id="IPR048370">
    <property type="entry name" value="ZSWIM4-8_C"/>
</dbReference>
<proteinExistence type="predicted"/>
<dbReference type="PANTHER" id="PTHR22619">
    <property type="entry name" value="ZINC FINGER SWIM DOMAIN CONTAINING PROTEIN 4, 5, 6"/>
    <property type="match status" value="1"/>
</dbReference>
<evidence type="ECO:0000256" key="3">
    <source>
        <dbReference type="ARBA" id="ARBA00022833"/>
    </source>
</evidence>
<dbReference type="AlphaFoldDB" id="A0AA89BPD0"/>
<dbReference type="GO" id="GO:0008270">
    <property type="term" value="F:zinc ion binding"/>
    <property type="evidence" value="ECO:0007669"/>
    <property type="project" value="UniProtKB-KW"/>
</dbReference>
<dbReference type="PANTHER" id="PTHR22619:SF0">
    <property type="entry name" value="ZINC FINGER SWIM DOMAIN-CONTAINING PROTEIN 6-LIKE PROTEIN"/>
    <property type="match status" value="1"/>
</dbReference>
<dbReference type="EMBL" id="VSWD01000010">
    <property type="protein sequence ID" value="KAK3089036.1"/>
    <property type="molecule type" value="Genomic_DNA"/>
</dbReference>
<evidence type="ECO:0000256" key="4">
    <source>
        <dbReference type="PROSITE-ProRule" id="PRU00325"/>
    </source>
</evidence>
<feature type="domain" description="SWIM-type" evidence="6">
    <location>
        <begin position="146"/>
        <end position="183"/>
    </location>
</feature>
<evidence type="ECO:0000256" key="1">
    <source>
        <dbReference type="ARBA" id="ARBA00022723"/>
    </source>
</evidence>
<dbReference type="Pfam" id="PF21055">
    <property type="entry name" value="ZSWIM4-8_C"/>
    <property type="match status" value="1"/>
</dbReference>
<reference evidence="7" key="1">
    <citation type="submission" date="2019-08" db="EMBL/GenBank/DDBJ databases">
        <title>The improved chromosome-level genome for the pearl oyster Pinctada fucata martensii using PacBio sequencing and Hi-C.</title>
        <authorList>
            <person name="Zheng Z."/>
        </authorList>
    </citation>
    <scope>NUCLEOTIDE SEQUENCE</scope>
    <source>
        <strain evidence="7">ZZ-2019</strain>
        <tissue evidence="7">Adductor muscle</tissue>
    </source>
</reference>
<comment type="caution">
    <text evidence="7">The sequence shown here is derived from an EMBL/GenBank/DDBJ whole genome shotgun (WGS) entry which is preliminary data.</text>
</comment>
<protein>
    <recommendedName>
        <fullName evidence="6">SWIM-type domain-containing protein</fullName>
    </recommendedName>
</protein>
<evidence type="ECO:0000313" key="8">
    <source>
        <dbReference type="Proteomes" id="UP001186944"/>
    </source>
</evidence>
<dbReference type="PROSITE" id="PS50966">
    <property type="entry name" value="ZF_SWIM"/>
    <property type="match status" value="1"/>
</dbReference>
<accession>A0AA89BPD0</accession>
<dbReference type="Proteomes" id="UP001186944">
    <property type="component" value="Unassembled WGS sequence"/>
</dbReference>
<evidence type="ECO:0000259" key="6">
    <source>
        <dbReference type="PROSITE" id="PS50966"/>
    </source>
</evidence>
<keyword evidence="8" id="KW-1185">Reference proteome</keyword>
<dbReference type="InterPro" id="IPR007527">
    <property type="entry name" value="Znf_SWIM"/>
</dbReference>
<keyword evidence="2 4" id="KW-0863">Zinc-finger</keyword>
<evidence type="ECO:0000313" key="7">
    <source>
        <dbReference type="EMBL" id="KAK3089036.1"/>
    </source>
</evidence>
<evidence type="ECO:0000256" key="2">
    <source>
        <dbReference type="ARBA" id="ARBA00022771"/>
    </source>
</evidence>
<name>A0AA89BPD0_PINIB</name>